<gene>
    <name evidence="2" type="ORF">Q75_16215</name>
</gene>
<evidence type="ECO:0000313" key="2">
    <source>
        <dbReference type="EMBL" id="KUP04132.1"/>
    </source>
</evidence>
<keyword evidence="3" id="KW-1185">Reference proteome</keyword>
<dbReference type="AlphaFoldDB" id="A0A147K485"/>
<feature type="region of interest" description="Disordered" evidence="1">
    <location>
        <begin position="1"/>
        <end position="100"/>
    </location>
</feature>
<evidence type="ECO:0000313" key="3">
    <source>
        <dbReference type="Proteomes" id="UP000074108"/>
    </source>
</evidence>
<feature type="compositionally biased region" description="Basic residues" evidence="1">
    <location>
        <begin position="45"/>
        <end position="63"/>
    </location>
</feature>
<accession>A0A147K485</accession>
<organism evidence="2 3">
    <name type="scientific">Bacillus coahuilensis p1.1.43</name>
    <dbReference type="NCBI Taxonomy" id="1150625"/>
    <lineage>
        <taxon>Bacteria</taxon>
        <taxon>Bacillati</taxon>
        <taxon>Bacillota</taxon>
        <taxon>Bacilli</taxon>
        <taxon>Bacillales</taxon>
        <taxon>Bacillaceae</taxon>
        <taxon>Bacillus</taxon>
    </lineage>
</organism>
<reference evidence="2 3" key="1">
    <citation type="journal article" date="2016" name="Front. Microbiol.">
        <title>Microevolution Analysis of Bacillus coahuilensis Unveils Differences in Phosphorus Acquisition Strategies and Their Regulation.</title>
        <authorList>
            <person name="Gomez-Lunar Z."/>
            <person name="Hernandez-Gonzalez I."/>
            <person name="Rodriguez-Torres M.D."/>
            <person name="Souza V."/>
            <person name="Olmedo-Alvarez G."/>
        </authorList>
    </citation>
    <scope>NUCLEOTIDE SEQUENCE [LARGE SCALE GENOMIC DNA]</scope>
    <source>
        <strain evidence="3">p1.1.43</strain>
    </source>
</reference>
<feature type="compositionally biased region" description="Basic residues" evidence="1">
    <location>
        <begin position="1"/>
        <end position="11"/>
    </location>
</feature>
<protein>
    <submittedName>
        <fullName evidence="2">Uncharacterized protein</fullName>
    </submittedName>
</protein>
<proteinExistence type="predicted"/>
<feature type="compositionally biased region" description="Basic residues" evidence="1">
    <location>
        <begin position="76"/>
        <end position="90"/>
    </location>
</feature>
<evidence type="ECO:0000256" key="1">
    <source>
        <dbReference type="SAM" id="MobiDB-lite"/>
    </source>
</evidence>
<dbReference type="EMBL" id="LDYG01000053">
    <property type="protein sequence ID" value="KUP04132.1"/>
    <property type="molecule type" value="Genomic_DNA"/>
</dbReference>
<name>A0A147K485_9BACI</name>
<sequence length="100" mass="11448">MHKAPPRRKKSPALSLRGAQSTPKKEEEPRAKPARCTKHPQERRRAPRKARAVHKTPPRRKKSPALSLRGAQSTFKKGKERRAKPARCTKHPQEGRRAPR</sequence>
<dbReference type="PATRIC" id="fig|1150625.3.peg.3402"/>
<comment type="caution">
    <text evidence="2">The sequence shown here is derived from an EMBL/GenBank/DDBJ whole genome shotgun (WGS) entry which is preliminary data.</text>
</comment>
<dbReference type="Proteomes" id="UP000074108">
    <property type="component" value="Unassembled WGS sequence"/>
</dbReference>
<feature type="compositionally biased region" description="Basic and acidic residues" evidence="1">
    <location>
        <begin position="91"/>
        <end position="100"/>
    </location>
</feature>